<dbReference type="EMBL" id="DF237057">
    <property type="protein sequence ID" value="GAQ82334.1"/>
    <property type="molecule type" value="Genomic_DNA"/>
</dbReference>
<feature type="compositionally biased region" description="Low complexity" evidence="2">
    <location>
        <begin position="262"/>
        <end position="273"/>
    </location>
</feature>
<dbReference type="Pfam" id="PF14817">
    <property type="entry name" value="HAUS5"/>
    <property type="match status" value="1"/>
</dbReference>
<dbReference type="InterPro" id="IPR044706">
    <property type="entry name" value="AUG5_plant"/>
</dbReference>
<feature type="region of interest" description="Disordered" evidence="2">
    <location>
        <begin position="78"/>
        <end position="100"/>
    </location>
</feature>
<feature type="compositionally biased region" description="Basic and acidic residues" evidence="2">
    <location>
        <begin position="78"/>
        <end position="87"/>
    </location>
</feature>
<evidence type="ECO:0000313" key="3">
    <source>
        <dbReference type="EMBL" id="GAQ82334.1"/>
    </source>
</evidence>
<accession>A0A1Y1HUN6</accession>
<reference evidence="3 4" key="1">
    <citation type="journal article" date="2014" name="Nat. Commun.">
        <title>Klebsormidium flaccidum genome reveals primary factors for plant terrestrial adaptation.</title>
        <authorList>
            <person name="Hori K."/>
            <person name="Maruyama F."/>
            <person name="Fujisawa T."/>
            <person name="Togashi T."/>
            <person name="Yamamoto N."/>
            <person name="Seo M."/>
            <person name="Sato S."/>
            <person name="Yamada T."/>
            <person name="Mori H."/>
            <person name="Tajima N."/>
            <person name="Moriyama T."/>
            <person name="Ikeuchi M."/>
            <person name="Watanabe M."/>
            <person name="Wada H."/>
            <person name="Kobayashi K."/>
            <person name="Saito M."/>
            <person name="Masuda T."/>
            <person name="Sasaki-Sekimoto Y."/>
            <person name="Mashiguchi K."/>
            <person name="Awai K."/>
            <person name="Shimojima M."/>
            <person name="Masuda S."/>
            <person name="Iwai M."/>
            <person name="Nobusawa T."/>
            <person name="Narise T."/>
            <person name="Kondo S."/>
            <person name="Saito H."/>
            <person name="Sato R."/>
            <person name="Murakawa M."/>
            <person name="Ihara Y."/>
            <person name="Oshima-Yamada Y."/>
            <person name="Ohtaka K."/>
            <person name="Satoh M."/>
            <person name="Sonobe K."/>
            <person name="Ishii M."/>
            <person name="Ohtani R."/>
            <person name="Kanamori-Sato M."/>
            <person name="Honoki R."/>
            <person name="Miyazaki D."/>
            <person name="Mochizuki H."/>
            <person name="Umetsu J."/>
            <person name="Higashi K."/>
            <person name="Shibata D."/>
            <person name="Kamiya Y."/>
            <person name="Sato N."/>
            <person name="Nakamura Y."/>
            <person name="Tabata S."/>
            <person name="Ida S."/>
            <person name="Kurokawa K."/>
            <person name="Ohta H."/>
        </authorList>
    </citation>
    <scope>NUCLEOTIDE SEQUENCE [LARGE SCALE GENOMIC DNA]</scope>
    <source>
        <strain evidence="3 4">NIES-2285</strain>
    </source>
</reference>
<evidence type="ECO:0000313" key="4">
    <source>
        <dbReference type="Proteomes" id="UP000054558"/>
    </source>
</evidence>
<feature type="region of interest" description="Disordered" evidence="2">
    <location>
        <begin position="224"/>
        <end position="287"/>
    </location>
</feature>
<keyword evidence="1" id="KW-0175">Coiled coil</keyword>
<dbReference type="STRING" id="105231.A0A1Y1HUN6"/>
<evidence type="ECO:0000256" key="1">
    <source>
        <dbReference type="SAM" id="Coils"/>
    </source>
</evidence>
<dbReference type="PANTHER" id="PTHR34968">
    <property type="entry name" value="AUGMIN SUBUNIT 5"/>
    <property type="match status" value="1"/>
</dbReference>
<dbReference type="AlphaFoldDB" id="A0A1Y1HUN6"/>
<feature type="compositionally biased region" description="Low complexity" evidence="2">
    <location>
        <begin position="241"/>
        <end position="251"/>
    </location>
</feature>
<dbReference type="Proteomes" id="UP000054558">
    <property type="component" value="Unassembled WGS sequence"/>
</dbReference>
<feature type="coiled-coil region" evidence="1">
    <location>
        <begin position="105"/>
        <end position="146"/>
    </location>
</feature>
<sequence length="903" mass="98486">MAASAAHPHPESILEWVTGEMEYRPPDRTADDFPLDADSFRKICRGNLAPVWKFLVERVRSEKTVRDIRRNLIVHGQGDRKGRHEGWTGETLDGQWTDKPGETGREEALLQRATAQAEVARLQDQVADLERSLEQQMEDGAREELQRDRDAMERSDQEFRIVALESYQRQMSDAVALFRTCKQRLDVHIAHARTAKQSAAQAAPQQVFERQVAVRDSLALSSTVKRAEVSETPGDYKPTQSSSRSSSTSVSARVPENAGHASTVQSDSTVSVSGKPSSDPNLASGAPLLETATERQVREACEALAGLLEKRIAESVPELRLSDDADLDPTDSDARTNTSDAQTRDTDGAFGSASPRSPGWQEGHSEFDDTGGGSPWGADERDAQATGREEVSERAVTYLGSEVFLGGVIRDVLGDYPPGMLDKLSELLRAPQELLRAVASCTSAAAEALKGETERIDIRGDAERLRYKYENNKIVEDAHSGADFGGARTALALLRERQKAHVAQFMRTEEAYAQADDSQRGTEEAMRAVLEASAKSGTQETILELQVWAQERELAGARAATAVLEAEVARLTAAKEERKRAELLLRRKWQRITEFDARRAALEALHNDLCKENDELAAAWGAVSDRARALSLRTVAPFGRALREVAQRGRDMVAREMEAFVAAPHRTLPPQLAETGTDAHEALTRGTLSEAASGNFAALSALQRARTARHHQSALQSSAATSAGSPMRTRGLAAAGGQSGHTLDKALPRVLQGLAFCHPEYASVAGVISAVAKQLQEAETLSALVSDGRFAVDEASDARPELLNAVEDVAAAAAAQDEEMTSETLTRIRAAVDEARFAIEDSERVGRLIHEWWEQPAFAAVPWVAVDGENAATWLSRVRQLQSALRTKAELNQLERALSLDQK</sequence>
<keyword evidence="4" id="KW-1185">Reference proteome</keyword>
<proteinExistence type="predicted"/>
<dbReference type="OMA" id="LRYYVNQ"/>
<feature type="compositionally biased region" description="Basic and acidic residues" evidence="2">
    <location>
        <begin position="378"/>
        <end position="389"/>
    </location>
</feature>
<name>A0A1Y1HUN6_KLENI</name>
<organism evidence="3 4">
    <name type="scientific">Klebsormidium nitens</name>
    <name type="common">Green alga</name>
    <name type="synonym">Ulothrix nitens</name>
    <dbReference type="NCBI Taxonomy" id="105231"/>
    <lineage>
        <taxon>Eukaryota</taxon>
        <taxon>Viridiplantae</taxon>
        <taxon>Streptophyta</taxon>
        <taxon>Klebsormidiophyceae</taxon>
        <taxon>Klebsormidiales</taxon>
        <taxon>Klebsormidiaceae</taxon>
        <taxon>Klebsormidium</taxon>
    </lineage>
</organism>
<feature type="region of interest" description="Disordered" evidence="2">
    <location>
        <begin position="322"/>
        <end position="389"/>
    </location>
</feature>
<dbReference type="OrthoDB" id="2019614at2759"/>
<dbReference type="GO" id="GO:0070652">
    <property type="term" value="C:HAUS complex"/>
    <property type="evidence" value="ECO:0007669"/>
    <property type="project" value="InterPro"/>
</dbReference>
<gene>
    <name evidence="3" type="ORF">KFL_001080090</name>
</gene>
<protein>
    <submittedName>
        <fullName evidence="3">Uncharacterized protein</fullName>
    </submittedName>
</protein>
<feature type="region of interest" description="Disordered" evidence="2">
    <location>
        <begin position="711"/>
        <end position="737"/>
    </location>
</feature>
<dbReference type="PANTHER" id="PTHR34968:SF1">
    <property type="entry name" value="AUGMIN SUBUNIT 5"/>
    <property type="match status" value="1"/>
</dbReference>
<feature type="compositionally biased region" description="Low complexity" evidence="2">
    <location>
        <begin position="713"/>
        <end position="725"/>
    </location>
</feature>
<evidence type="ECO:0000256" key="2">
    <source>
        <dbReference type="SAM" id="MobiDB-lite"/>
    </source>
</evidence>
<dbReference type="GO" id="GO:0051225">
    <property type="term" value="P:spindle assembly"/>
    <property type="evidence" value="ECO:0007669"/>
    <property type="project" value="InterPro"/>
</dbReference>
<dbReference type="InterPro" id="IPR029131">
    <property type="entry name" value="HAUS5"/>
</dbReference>
<dbReference type="GO" id="GO:0005876">
    <property type="term" value="C:spindle microtubule"/>
    <property type="evidence" value="ECO:0007669"/>
    <property type="project" value="InterPro"/>
</dbReference>